<comment type="caution">
    <text evidence="2">The sequence shown here is derived from an EMBL/GenBank/DDBJ whole genome shotgun (WGS) entry which is preliminary data.</text>
</comment>
<sequence length="172" mass="16723">MKVRPAAAGIGAVAVAGLATGVVLGLMTSLLAARGPSGEGWSLRGNGALIVPFGLAPALVAAGWAAIVAHFRGLPRWPLLGALAGLVGVGLVVLSLVALIAGGSSGTAVSAVATLLVPLWTLTAPLVVSMLPARGGPREAGGAGVHFLAALAFLVAVAAGFYVAQVSLPPRS</sequence>
<dbReference type="EMBL" id="JAEKNR010000136">
    <property type="protein sequence ID" value="MBJ7598992.1"/>
    <property type="molecule type" value="Genomic_DNA"/>
</dbReference>
<feature type="transmembrane region" description="Helical" evidence="1">
    <location>
        <begin position="108"/>
        <end position="131"/>
    </location>
</feature>
<reference evidence="2" key="1">
    <citation type="submission" date="2020-10" db="EMBL/GenBank/DDBJ databases">
        <title>Ca. Dormibacterota MAGs.</title>
        <authorList>
            <person name="Montgomery K."/>
        </authorList>
    </citation>
    <scope>NUCLEOTIDE SEQUENCE [LARGE SCALE GENOMIC DNA]</scope>
    <source>
        <strain evidence="2">SC8812_S17_10</strain>
    </source>
</reference>
<feature type="transmembrane region" description="Helical" evidence="1">
    <location>
        <begin position="143"/>
        <end position="164"/>
    </location>
</feature>
<evidence type="ECO:0000313" key="3">
    <source>
        <dbReference type="Proteomes" id="UP000612893"/>
    </source>
</evidence>
<feature type="transmembrane region" description="Helical" evidence="1">
    <location>
        <begin position="48"/>
        <end position="67"/>
    </location>
</feature>
<proteinExistence type="predicted"/>
<evidence type="ECO:0000256" key="1">
    <source>
        <dbReference type="SAM" id="Phobius"/>
    </source>
</evidence>
<dbReference type="RefSeq" id="WP_338202294.1">
    <property type="nucleotide sequence ID" value="NZ_JAEKNR010000136.1"/>
</dbReference>
<organism evidence="2 3">
    <name type="scientific">Candidatus Nephthysia bennettiae</name>
    <dbReference type="NCBI Taxonomy" id="3127016"/>
    <lineage>
        <taxon>Bacteria</taxon>
        <taxon>Bacillati</taxon>
        <taxon>Candidatus Dormiibacterota</taxon>
        <taxon>Candidatus Dormibacteria</taxon>
        <taxon>Candidatus Dormibacterales</taxon>
        <taxon>Candidatus Dormibacteraceae</taxon>
        <taxon>Candidatus Nephthysia</taxon>
    </lineage>
</organism>
<accession>A0A934K1X3</accession>
<keyword evidence="3" id="KW-1185">Reference proteome</keyword>
<evidence type="ECO:0000313" key="2">
    <source>
        <dbReference type="EMBL" id="MBJ7598992.1"/>
    </source>
</evidence>
<dbReference type="Proteomes" id="UP000612893">
    <property type="component" value="Unassembled WGS sequence"/>
</dbReference>
<feature type="transmembrane region" description="Helical" evidence="1">
    <location>
        <begin position="79"/>
        <end position="102"/>
    </location>
</feature>
<dbReference type="AlphaFoldDB" id="A0A934K1X3"/>
<gene>
    <name evidence="2" type="ORF">JF922_13030</name>
</gene>
<name>A0A934K1X3_9BACT</name>
<keyword evidence="1" id="KW-1133">Transmembrane helix</keyword>
<keyword evidence="1" id="KW-0812">Transmembrane</keyword>
<keyword evidence="1" id="KW-0472">Membrane</keyword>
<protein>
    <submittedName>
        <fullName evidence="2">Uncharacterized protein</fullName>
    </submittedName>
</protein>